<name>A0A975QLF9_9ACTN</name>
<dbReference type="GO" id="GO:0044550">
    <property type="term" value="P:secondary metabolite biosynthetic process"/>
    <property type="evidence" value="ECO:0007669"/>
    <property type="project" value="TreeGrafter"/>
</dbReference>
<sequence>MEREPLPQGERSTTEEYVEHIWNEVLGVSSEKADSTFFELGGQSISAMAIVSRIEEELGLEADLGDLFEDPDVRTFARIVSAKTVVPSRNDLPN</sequence>
<dbReference type="Proteomes" id="UP000682416">
    <property type="component" value="Chromosome"/>
</dbReference>
<evidence type="ECO:0000313" key="6">
    <source>
        <dbReference type="Proteomes" id="UP000682416"/>
    </source>
</evidence>
<dbReference type="SUPFAM" id="SSF47336">
    <property type="entry name" value="ACP-like"/>
    <property type="match status" value="1"/>
</dbReference>
<dbReference type="InterPro" id="IPR020806">
    <property type="entry name" value="PKS_PP-bd"/>
</dbReference>
<dbReference type="Gene3D" id="1.10.1200.10">
    <property type="entry name" value="ACP-like"/>
    <property type="match status" value="1"/>
</dbReference>
<dbReference type="PANTHER" id="PTHR45527">
    <property type="entry name" value="NONRIBOSOMAL PEPTIDE SYNTHETASE"/>
    <property type="match status" value="1"/>
</dbReference>
<evidence type="ECO:0000259" key="4">
    <source>
        <dbReference type="PROSITE" id="PS50075"/>
    </source>
</evidence>
<evidence type="ECO:0000256" key="2">
    <source>
        <dbReference type="ARBA" id="ARBA00022450"/>
    </source>
</evidence>
<dbReference type="SMART" id="SM00823">
    <property type="entry name" value="PKS_PP"/>
    <property type="match status" value="1"/>
</dbReference>
<evidence type="ECO:0000256" key="1">
    <source>
        <dbReference type="ARBA" id="ARBA00001957"/>
    </source>
</evidence>
<dbReference type="KEGG" id="nec:KGD82_07485"/>
<protein>
    <recommendedName>
        <fullName evidence="4">Carrier domain-containing protein</fullName>
    </recommendedName>
</protein>
<proteinExistence type="predicted"/>
<dbReference type="Pfam" id="PF00550">
    <property type="entry name" value="PP-binding"/>
    <property type="match status" value="1"/>
</dbReference>
<gene>
    <name evidence="5" type="ORF">KGD82_07485</name>
</gene>
<comment type="cofactor">
    <cofactor evidence="1">
        <name>pantetheine 4'-phosphate</name>
        <dbReference type="ChEBI" id="CHEBI:47942"/>
    </cofactor>
</comment>
<dbReference type="PANTHER" id="PTHR45527:SF1">
    <property type="entry name" value="FATTY ACID SYNTHASE"/>
    <property type="match status" value="1"/>
</dbReference>
<keyword evidence="3" id="KW-0597">Phosphoprotein</keyword>
<dbReference type="GO" id="GO:0005737">
    <property type="term" value="C:cytoplasm"/>
    <property type="evidence" value="ECO:0007669"/>
    <property type="project" value="TreeGrafter"/>
</dbReference>
<keyword evidence="6" id="KW-1185">Reference proteome</keyword>
<dbReference type="PROSITE" id="PS50075">
    <property type="entry name" value="CARRIER"/>
    <property type="match status" value="1"/>
</dbReference>
<reference evidence="5" key="1">
    <citation type="submission" date="2021-05" db="EMBL/GenBank/DDBJ databases">
        <authorList>
            <person name="Kaiqin L."/>
            <person name="Jian G."/>
        </authorList>
    </citation>
    <scope>NUCLEOTIDE SEQUENCE</scope>
    <source>
        <strain evidence="5">HDS5</strain>
    </source>
</reference>
<dbReference type="FunFam" id="1.10.1200.10:FF:000005">
    <property type="entry name" value="Nonribosomal peptide synthetase 1"/>
    <property type="match status" value="1"/>
</dbReference>
<organism evidence="5 6">
    <name type="scientific">Nocardiopsis eucommiae</name>
    <dbReference type="NCBI Taxonomy" id="2831970"/>
    <lineage>
        <taxon>Bacteria</taxon>
        <taxon>Bacillati</taxon>
        <taxon>Actinomycetota</taxon>
        <taxon>Actinomycetes</taxon>
        <taxon>Streptosporangiales</taxon>
        <taxon>Nocardiopsidaceae</taxon>
        <taxon>Nocardiopsis</taxon>
    </lineage>
</organism>
<dbReference type="InterPro" id="IPR036736">
    <property type="entry name" value="ACP-like_sf"/>
</dbReference>
<dbReference type="InterPro" id="IPR009081">
    <property type="entry name" value="PP-bd_ACP"/>
</dbReference>
<evidence type="ECO:0000256" key="3">
    <source>
        <dbReference type="ARBA" id="ARBA00022553"/>
    </source>
</evidence>
<dbReference type="EMBL" id="CP074402">
    <property type="protein sequence ID" value="QVJ02389.1"/>
    <property type="molecule type" value="Genomic_DNA"/>
</dbReference>
<dbReference type="AlphaFoldDB" id="A0A975QLF9"/>
<dbReference type="GO" id="GO:0043041">
    <property type="term" value="P:amino acid activation for nonribosomal peptide biosynthetic process"/>
    <property type="evidence" value="ECO:0007669"/>
    <property type="project" value="TreeGrafter"/>
</dbReference>
<evidence type="ECO:0000313" key="5">
    <source>
        <dbReference type="EMBL" id="QVJ02389.1"/>
    </source>
</evidence>
<accession>A0A975QLF9</accession>
<dbReference type="GO" id="GO:0031177">
    <property type="term" value="F:phosphopantetheine binding"/>
    <property type="evidence" value="ECO:0007669"/>
    <property type="project" value="InterPro"/>
</dbReference>
<feature type="domain" description="Carrier" evidence="4">
    <location>
        <begin position="9"/>
        <end position="84"/>
    </location>
</feature>
<keyword evidence="2" id="KW-0596">Phosphopantetheine</keyword>